<reference evidence="9 10" key="1">
    <citation type="submission" date="2015-12" db="EMBL/GenBank/DDBJ databases">
        <title>Draft Genome Sequence of Olsenella scatoligenes SK9K4T; a Producer of 3-Methylindole- (skatole) and 4-Methylphenol- (p-cresol) Isolated from Pig Feces.</title>
        <authorList>
            <person name="Li X."/>
            <person name="Borg B."/>
            <person name="Canibe N."/>
        </authorList>
    </citation>
    <scope>NUCLEOTIDE SEQUENCE [LARGE SCALE GENOMIC DNA]</scope>
    <source>
        <strain evidence="9 10">SK9K4</strain>
    </source>
</reference>
<dbReference type="InterPro" id="IPR035906">
    <property type="entry name" value="MetI-like_sf"/>
</dbReference>
<evidence type="ECO:0000256" key="7">
    <source>
        <dbReference type="RuleBase" id="RU363032"/>
    </source>
</evidence>
<sequence length="318" mass="34317">MAKTIIRRALQTIPVLLVVVTFTFVLTRMIPGDPAVTMLGPQASPDAIETMREKMGLNEPMLQQYASYVLGVLQGDFGYSYSYNGAVMPIILSRLPSTLMITITGLVLAILVGIPIGVESAVKQNTAFDYIFMVLALVGVSMPIFWLGLMLVLTFSVNLGWLPVMGMGNAAKGAWDVVSHMILPCLCLATIPAATFARITRSSMLESINADYVKALRSRGIKESVVIWKHAFKNALPPIVTVLGIQLAGAFAGAILTETIFSWPGLGTLIVNAVNGRDYALIQGVVLFSAVVFVFVNLVVDIVYMIINPKVSYEGGAR</sequence>
<dbReference type="GO" id="GO:0055085">
    <property type="term" value="P:transmembrane transport"/>
    <property type="evidence" value="ECO:0007669"/>
    <property type="project" value="InterPro"/>
</dbReference>
<evidence type="ECO:0000313" key="9">
    <source>
        <dbReference type="EMBL" id="KUH59256.1"/>
    </source>
</evidence>
<keyword evidence="2 7" id="KW-0813">Transport</keyword>
<dbReference type="EMBL" id="LOJF01000001">
    <property type="protein sequence ID" value="KUH59256.1"/>
    <property type="molecule type" value="Genomic_DNA"/>
</dbReference>
<evidence type="ECO:0000256" key="5">
    <source>
        <dbReference type="ARBA" id="ARBA00022989"/>
    </source>
</evidence>
<dbReference type="OrthoDB" id="3171583at2"/>
<keyword evidence="4 7" id="KW-0812">Transmembrane</keyword>
<feature type="transmembrane region" description="Helical" evidence="7">
    <location>
        <begin position="177"/>
        <end position="197"/>
    </location>
</feature>
<evidence type="ECO:0000259" key="8">
    <source>
        <dbReference type="PROSITE" id="PS50928"/>
    </source>
</evidence>
<keyword evidence="10" id="KW-1185">Reference proteome</keyword>
<organism evidence="9 10">
    <name type="scientific">Tractidigestivibacter scatoligenes</name>
    <name type="common">Olsenella scatoligenes</name>
    <dbReference type="NCBI Taxonomy" id="1299998"/>
    <lineage>
        <taxon>Bacteria</taxon>
        <taxon>Bacillati</taxon>
        <taxon>Actinomycetota</taxon>
        <taxon>Coriobacteriia</taxon>
        <taxon>Coriobacteriales</taxon>
        <taxon>Atopobiaceae</taxon>
        <taxon>Tractidigestivibacter</taxon>
    </lineage>
</organism>
<dbReference type="Pfam" id="PF19300">
    <property type="entry name" value="BPD_transp_1_N"/>
    <property type="match status" value="1"/>
</dbReference>
<feature type="transmembrane region" description="Helical" evidence="7">
    <location>
        <begin position="281"/>
        <end position="307"/>
    </location>
</feature>
<keyword evidence="5 7" id="KW-1133">Transmembrane helix</keyword>
<feature type="transmembrane region" description="Helical" evidence="7">
    <location>
        <begin position="12"/>
        <end position="30"/>
    </location>
</feature>
<dbReference type="Gene3D" id="1.10.3720.10">
    <property type="entry name" value="MetI-like"/>
    <property type="match status" value="1"/>
</dbReference>
<dbReference type="PANTHER" id="PTHR43163:SF6">
    <property type="entry name" value="DIPEPTIDE TRANSPORT SYSTEM PERMEASE PROTEIN DPPB-RELATED"/>
    <property type="match status" value="1"/>
</dbReference>
<evidence type="ECO:0000256" key="3">
    <source>
        <dbReference type="ARBA" id="ARBA00022475"/>
    </source>
</evidence>
<feature type="transmembrane region" description="Helical" evidence="7">
    <location>
        <begin position="130"/>
        <end position="157"/>
    </location>
</feature>
<dbReference type="PROSITE" id="PS50928">
    <property type="entry name" value="ABC_TM1"/>
    <property type="match status" value="1"/>
</dbReference>
<accession>A0A100YX09</accession>
<gene>
    <name evidence="9" type="ORF">AUL39_02695</name>
</gene>
<dbReference type="CDD" id="cd06261">
    <property type="entry name" value="TM_PBP2"/>
    <property type="match status" value="1"/>
</dbReference>
<feature type="transmembrane region" description="Helical" evidence="7">
    <location>
        <begin position="239"/>
        <end position="261"/>
    </location>
</feature>
<dbReference type="STRING" id="1299998.AUL39_02695"/>
<keyword evidence="6 7" id="KW-0472">Membrane</keyword>
<evidence type="ECO:0000256" key="6">
    <source>
        <dbReference type="ARBA" id="ARBA00023136"/>
    </source>
</evidence>
<dbReference type="SUPFAM" id="SSF161098">
    <property type="entry name" value="MetI-like"/>
    <property type="match status" value="1"/>
</dbReference>
<evidence type="ECO:0000313" key="10">
    <source>
        <dbReference type="Proteomes" id="UP000054078"/>
    </source>
</evidence>
<proteinExistence type="inferred from homology"/>
<dbReference type="RefSeq" id="WP_059053361.1">
    <property type="nucleotide sequence ID" value="NZ_LOJF01000001.1"/>
</dbReference>
<comment type="caution">
    <text evidence="9">The sequence shown here is derived from an EMBL/GenBank/DDBJ whole genome shotgun (WGS) entry which is preliminary data.</text>
</comment>
<dbReference type="Proteomes" id="UP000054078">
    <property type="component" value="Unassembled WGS sequence"/>
</dbReference>
<dbReference type="AlphaFoldDB" id="A0A100YX09"/>
<dbReference type="PANTHER" id="PTHR43163">
    <property type="entry name" value="DIPEPTIDE TRANSPORT SYSTEM PERMEASE PROTEIN DPPB-RELATED"/>
    <property type="match status" value="1"/>
</dbReference>
<dbReference type="Pfam" id="PF00528">
    <property type="entry name" value="BPD_transp_1"/>
    <property type="match status" value="1"/>
</dbReference>
<feature type="domain" description="ABC transmembrane type-1" evidence="8">
    <location>
        <begin position="95"/>
        <end position="304"/>
    </location>
</feature>
<comment type="similarity">
    <text evidence="7">Belongs to the binding-protein-dependent transport system permease family.</text>
</comment>
<dbReference type="InterPro" id="IPR045621">
    <property type="entry name" value="BPD_transp_1_N"/>
</dbReference>
<dbReference type="GO" id="GO:0005886">
    <property type="term" value="C:plasma membrane"/>
    <property type="evidence" value="ECO:0007669"/>
    <property type="project" value="UniProtKB-SubCell"/>
</dbReference>
<evidence type="ECO:0000256" key="2">
    <source>
        <dbReference type="ARBA" id="ARBA00022448"/>
    </source>
</evidence>
<feature type="transmembrane region" description="Helical" evidence="7">
    <location>
        <begin position="98"/>
        <end position="118"/>
    </location>
</feature>
<name>A0A100YX09_TRASO</name>
<comment type="subcellular location">
    <subcellularLocation>
        <location evidence="1 7">Cell membrane</location>
        <topology evidence="1 7">Multi-pass membrane protein</topology>
    </subcellularLocation>
</comment>
<evidence type="ECO:0000256" key="1">
    <source>
        <dbReference type="ARBA" id="ARBA00004651"/>
    </source>
</evidence>
<protein>
    <submittedName>
        <fullName evidence="9">Glutathione ABC transporter permease</fullName>
    </submittedName>
</protein>
<keyword evidence="3" id="KW-1003">Cell membrane</keyword>
<dbReference type="InterPro" id="IPR000515">
    <property type="entry name" value="MetI-like"/>
</dbReference>
<evidence type="ECO:0000256" key="4">
    <source>
        <dbReference type="ARBA" id="ARBA00022692"/>
    </source>
</evidence>